<feature type="region of interest" description="Disordered" evidence="1">
    <location>
        <begin position="106"/>
        <end position="125"/>
    </location>
</feature>
<feature type="chain" id="PRO_5011755836" description="Autotransporter domain-containing protein" evidence="2">
    <location>
        <begin position="22"/>
        <end position="2331"/>
    </location>
</feature>
<evidence type="ECO:0000256" key="1">
    <source>
        <dbReference type="SAM" id="MobiDB-lite"/>
    </source>
</evidence>
<name>A0A1I1Q9V6_9RHOB</name>
<evidence type="ECO:0000313" key="5">
    <source>
        <dbReference type="Proteomes" id="UP000198728"/>
    </source>
</evidence>
<feature type="compositionally biased region" description="Polar residues" evidence="1">
    <location>
        <begin position="69"/>
        <end position="91"/>
    </location>
</feature>
<feature type="region of interest" description="Disordered" evidence="1">
    <location>
        <begin position="276"/>
        <end position="322"/>
    </location>
</feature>
<reference evidence="4 5" key="1">
    <citation type="submission" date="2016-10" db="EMBL/GenBank/DDBJ databases">
        <authorList>
            <person name="de Groot N.N."/>
        </authorList>
    </citation>
    <scope>NUCLEOTIDE SEQUENCE [LARGE SCALE GENOMIC DNA]</scope>
    <source>
        <strain evidence="4 5">DSM 19548</strain>
    </source>
</reference>
<dbReference type="PROSITE" id="PS51208">
    <property type="entry name" value="AUTOTRANSPORTER"/>
    <property type="match status" value="1"/>
</dbReference>
<proteinExistence type="predicted"/>
<dbReference type="SUPFAM" id="SSF103515">
    <property type="entry name" value="Autotransporter"/>
    <property type="match status" value="1"/>
</dbReference>
<dbReference type="RefSeq" id="WP_093362734.1">
    <property type="nucleotide sequence ID" value="NZ_FOLG01000019.1"/>
</dbReference>
<dbReference type="EMBL" id="FOLG01000019">
    <property type="protein sequence ID" value="SFD18732.1"/>
    <property type="molecule type" value="Genomic_DNA"/>
</dbReference>
<dbReference type="InterPro" id="IPR036709">
    <property type="entry name" value="Autotransporte_beta_dom_sf"/>
</dbReference>
<feature type="compositionally biased region" description="Basic and acidic residues" evidence="1">
    <location>
        <begin position="115"/>
        <end position="125"/>
    </location>
</feature>
<dbReference type="Proteomes" id="UP000198728">
    <property type="component" value="Unassembled WGS sequence"/>
</dbReference>
<feature type="domain" description="Autotransporter" evidence="3">
    <location>
        <begin position="2052"/>
        <end position="2331"/>
    </location>
</feature>
<sequence length="2331" mass="218839">MSFPVPRRVFLATLFSTTALAHPIYAGCTFSGSVATCTGDVQYGAVVVNLQELIFKSLTSNIELSGNDPSIQLSNTGNNGQNGKPPTNGKSPLSAKITYDGTDSSIINGGPAIRSETKGGKGGNGKERDALCCVKSYNGGAGGASSTATTIVNDASIAWALAGVSSMTTGGNGGTGGALSAGGGDVTGGRGGNGGNGQAATTTVEEAAIYLSGPGPAVAALSVGGNGGLGGLGVSLVTKTKKNAGGAIGGAGGTGGAGGNVSVQINQGGGEATFSTSGALSHGVRASSTAGSGGDGGPGTSRFIGNGKGGNGGAGGSGGTASVSVSNTKITTKGMDAQGILAESYGGAGGDGGSGDAFAGKGKGGAGAGSGPGGTVNVTTDATISTTGINGSGILAQSVGGFAGAGGIAVGFVAYSAGDQSAGRGGAVNVTTTDGASIATQGLAADGISALSIGGGGGKASAAIGVEALGSTGSAGGNGGAVKVDNAADITVSGIVANGLYAHSVGGGGGSGGSADAIKALGGSGGSGGSGGAVTVTNSGDITAGGLAAAGVVAASTGGGGGATHSTNGLVAMGGSGGGGGTGGAAAIVNTGSVATTGDFADAFHAMSLGGGGGRGSSAVSVSLGASVAIGGTGGSGGNASSAAYCDTFEGNAGSDACYGKNSPVTVSTAGHTSRGILVSSIGGGGGTGGAAISVSANPAISIGYGAAGAGGHGSSGGEVYLATAADVTTKGDNSQGVFGHSVGGGGGVGGAAITVDEGGGLSLSIAKGGSGGNGGASGAVNVTSLGSVSTAGDHSDGVAALSIAGGGGASGTTIAGGGVSAVSVDVALGSSAGKGGSAGAVTVAADGTISTSGKISTGIHAASVAGGGGAAGATIAADVAAGLSVNASLGGSGGAGGNASAVSVTSGAAITTLGEVSEGIYAASIGGGGGKSGFNLATGAIQAGAVNIAVGGSGGSGGQSSDVYVYSGGRIKTEGALSDGIEAVSTGGSGGAAKATATVGGLSMGAIQVGVGGKGGAGGSAGDVSVTSDGAITTVGPFADGIGARSVGGAGGRGGLVIEGALTAGELTGELGVSIGGAGGGGGIAGTVSVTSNNAISTFGLGASAIRAQSIGGNGGTGGSVYTGNVSVSSDGSVQANVDVGGGGGSGGTGKAVTVKNSGNLLTDSYMADAISAMSIGGNGGSGGNVGSVQGALTTGSSVNIGVSVGGGGGKGNVGGAVTVNNSGSIDTWLGGSRGIFAGSVGGGGGNGGNAANVAARLIGSSDEETLKFNLAVDVGGGGGSGNNANAVNVTNSGAITTLGVTSSGIRAFSVGGGGGSGGEASSANINVNGLCRLTPNKTSYACKATKDDTEKPVTANLDVNVGGKAGAGGNGDTVTVTNTADIVTSGNTSYAIDAYSIGGGGGTGGEGAGGYGAWTTKKTNSAFKKYFGGANITFWTTAEIGIGGSGGAAGDGEDLTITNTADLSTNGDTSFAIKAQSIGGGGGTGGVGGSGLFGPVSVGGLGSGGGDGHAVSVTNTGGSIKTIGNGSGGIFAQSVGGGGGAAGDVTKALNFEWGDLNFGVGVGIQRASGAGGDSGDVTIATGSILTFGETAHGVFAQSVAGSGGAVGISGILQEGWNPFVGNAGDSGNAGAVDVTVDGSIVVKGDYAAGVFAQSVGGTGAKDTSGGVTVTVKNKISALGEGGRGILAQSETAVPTVTPLPPSGTALAVTGATTPPQQGNVVITVAESGNVSTGEDGAETIGIFGGTNNTLTNDGFIEQNNLSGYVIRTDGLGALAVANDGYITGSVLTDEPGSGAPGSIDFVNQSGHFGSGTTIDLGNGGFTNVSGWLSAAGSGVIGTSTFDVASFQVLSGSTTDVDLNFSDTSVESDLLIIKSASEIEYAGVVAPNVIGGLPESGDKGSVQIISATGAALRAAALDVSPSPIMGYGLMTNPGSATLTYDIDYVAWMQGDASPVGDNVTANHLSFGRHVDDLIGQRKSELALGGEQFDFVEDLALFLVNASDAGDLLDIYASFAPGEVFVPADAAAMAARRFSNDLFGCGSPVNDGMVTMTGDEGCAWVRLSGTGAYRDEDGLTSSYHESIFGAAAGAEWEMGERWTLGFGAAYDRSSIDSDAFDGSGDRFMLGVFGEGQFGATTLSASLSGGWQSYDFDRGLLTPDGKVTASSDPDTSWIAGHARLTQTVPVSAQVSLAPYVDLGVAQFWNDGFRESDAGTFGLDVSSNDETLVTLNPALVVNADMTANGREMTISGRAGVYGILSDTTRLTTARLTGANGLGPAFEIRDESDRYFADLGVGIDAAFSERVTLGASVDTLFSENWAEATGTLRLEIRF</sequence>
<feature type="compositionally biased region" description="Gly residues" evidence="1">
    <location>
        <begin position="306"/>
        <end position="319"/>
    </location>
</feature>
<feature type="signal peptide" evidence="2">
    <location>
        <begin position="1"/>
        <end position="21"/>
    </location>
</feature>
<dbReference type="InterPro" id="IPR005546">
    <property type="entry name" value="Autotransporte_beta"/>
</dbReference>
<dbReference type="SMART" id="SM00869">
    <property type="entry name" value="Autotransporter"/>
    <property type="match status" value="1"/>
</dbReference>
<evidence type="ECO:0000259" key="3">
    <source>
        <dbReference type="PROSITE" id="PS51208"/>
    </source>
</evidence>
<evidence type="ECO:0000256" key="2">
    <source>
        <dbReference type="SAM" id="SignalP"/>
    </source>
</evidence>
<gene>
    <name evidence="4" type="ORF">SAMN04488094_11920</name>
</gene>
<keyword evidence="2" id="KW-0732">Signal</keyword>
<dbReference type="STRING" id="441112.SAMN04488094_11920"/>
<organism evidence="4 5">
    <name type="scientific">Tropicimonas isoalkanivorans</name>
    <dbReference type="NCBI Taxonomy" id="441112"/>
    <lineage>
        <taxon>Bacteria</taxon>
        <taxon>Pseudomonadati</taxon>
        <taxon>Pseudomonadota</taxon>
        <taxon>Alphaproteobacteria</taxon>
        <taxon>Rhodobacterales</taxon>
        <taxon>Roseobacteraceae</taxon>
        <taxon>Tropicimonas</taxon>
    </lineage>
</organism>
<keyword evidence="5" id="KW-1185">Reference proteome</keyword>
<evidence type="ECO:0000313" key="4">
    <source>
        <dbReference type="EMBL" id="SFD18732.1"/>
    </source>
</evidence>
<feature type="region of interest" description="Disordered" evidence="1">
    <location>
        <begin position="69"/>
        <end position="95"/>
    </location>
</feature>
<accession>A0A1I1Q9V6</accession>
<protein>
    <recommendedName>
        <fullName evidence="3">Autotransporter domain-containing protein</fullName>
    </recommendedName>
</protein>